<dbReference type="InterPro" id="IPR045339">
    <property type="entry name" value="DUF6534"/>
</dbReference>
<dbReference type="STRING" id="1328759.A0A5C2RT92"/>
<reference evidence="3" key="1">
    <citation type="journal article" date="2018" name="Genome Biol. Evol.">
        <title>Genomics and development of Lentinus tigrinus, a white-rot wood-decaying mushroom with dimorphic fruiting bodies.</title>
        <authorList>
            <person name="Wu B."/>
            <person name="Xu Z."/>
            <person name="Knudson A."/>
            <person name="Carlson A."/>
            <person name="Chen N."/>
            <person name="Kovaka S."/>
            <person name="LaButti K."/>
            <person name="Lipzen A."/>
            <person name="Pennachio C."/>
            <person name="Riley R."/>
            <person name="Schakwitz W."/>
            <person name="Umezawa K."/>
            <person name="Ohm R.A."/>
            <person name="Grigoriev I.V."/>
            <person name="Nagy L.G."/>
            <person name="Gibbons J."/>
            <person name="Hibbett D."/>
        </authorList>
    </citation>
    <scope>NUCLEOTIDE SEQUENCE [LARGE SCALE GENOMIC DNA]</scope>
    <source>
        <strain evidence="3">ALCF2SS1-6</strain>
    </source>
</reference>
<feature type="transmembrane region" description="Helical" evidence="1">
    <location>
        <begin position="131"/>
        <end position="155"/>
    </location>
</feature>
<feature type="transmembrane region" description="Helical" evidence="1">
    <location>
        <begin position="18"/>
        <end position="46"/>
    </location>
</feature>
<keyword evidence="1" id="KW-0812">Transmembrane</keyword>
<keyword evidence="1" id="KW-1133">Transmembrane helix</keyword>
<feature type="transmembrane region" description="Helical" evidence="1">
    <location>
        <begin position="94"/>
        <end position="119"/>
    </location>
</feature>
<proteinExistence type="predicted"/>
<keyword evidence="4" id="KW-1185">Reference proteome</keyword>
<organism evidence="3 4">
    <name type="scientific">Lentinus tigrinus ALCF2SS1-6</name>
    <dbReference type="NCBI Taxonomy" id="1328759"/>
    <lineage>
        <taxon>Eukaryota</taxon>
        <taxon>Fungi</taxon>
        <taxon>Dikarya</taxon>
        <taxon>Basidiomycota</taxon>
        <taxon>Agaricomycotina</taxon>
        <taxon>Agaricomycetes</taxon>
        <taxon>Polyporales</taxon>
        <taxon>Polyporaceae</taxon>
        <taxon>Lentinus</taxon>
    </lineage>
</organism>
<evidence type="ECO:0000256" key="1">
    <source>
        <dbReference type="SAM" id="Phobius"/>
    </source>
</evidence>
<evidence type="ECO:0000313" key="4">
    <source>
        <dbReference type="Proteomes" id="UP000313359"/>
    </source>
</evidence>
<dbReference type="PANTHER" id="PTHR40465:SF1">
    <property type="entry name" value="DUF6534 DOMAIN-CONTAINING PROTEIN"/>
    <property type="match status" value="1"/>
</dbReference>
<feature type="domain" description="DUF6534" evidence="2">
    <location>
        <begin position="141"/>
        <end position="213"/>
    </location>
</feature>
<dbReference type="Proteomes" id="UP000313359">
    <property type="component" value="Unassembled WGS sequence"/>
</dbReference>
<keyword evidence="1" id="KW-0472">Membrane</keyword>
<evidence type="ECO:0000313" key="3">
    <source>
        <dbReference type="EMBL" id="RPD54863.1"/>
    </source>
</evidence>
<protein>
    <recommendedName>
        <fullName evidence="2">DUF6534 domain-containing protein</fullName>
    </recommendedName>
</protein>
<sequence>MTLHQSYRYYRLYPKDKLWLKGVVSLTILMETIHTFLACHVCYYYLVSNYFKPTALLFGSWSIKLLLICSGGVIIVAQSFFAWRVFLVGPQYRLLVFAAMSLLVGELAFFAAATIETFMIPTFSGFEHLTWLISTGSAMAITADLLLTTVLIVTLHRSRTGIKRTDSIIDVLILYALSTGLLTSIFNILSFLFTVLYIDNLIYVAFALVVTKCTSCVCEYTPCGAEHSKHVDRQRRDH</sequence>
<accession>A0A5C2RT92</accession>
<dbReference type="Pfam" id="PF20152">
    <property type="entry name" value="DUF6534"/>
    <property type="match status" value="1"/>
</dbReference>
<evidence type="ECO:0000259" key="2">
    <source>
        <dbReference type="Pfam" id="PF20152"/>
    </source>
</evidence>
<name>A0A5C2RT92_9APHY</name>
<dbReference type="AlphaFoldDB" id="A0A5C2RT92"/>
<dbReference type="EMBL" id="ML122301">
    <property type="protein sequence ID" value="RPD54863.1"/>
    <property type="molecule type" value="Genomic_DNA"/>
</dbReference>
<feature type="transmembrane region" description="Helical" evidence="1">
    <location>
        <begin position="167"/>
        <end position="198"/>
    </location>
</feature>
<feature type="transmembrane region" description="Helical" evidence="1">
    <location>
        <begin position="58"/>
        <end position="82"/>
    </location>
</feature>
<dbReference type="OrthoDB" id="2737607at2759"/>
<dbReference type="PANTHER" id="PTHR40465">
    <property type="entry name" value="CHROMOSOME 1, WHOLE GENOME SHOTGUN SEQUENCE"/>
    <property type="match status" value="1"/>
</dbReference>
<gene>
    <name evidence="3" type="ORF">L227DRAFT_339887</name>
</gene>